<keyword evidence="6" id="KW-1185">Reference proteome</keyword>
<keyword evidence="2" id="KW-0472">Membrane</keyword>
<feature type="domain" description="SPOR" evidence="4">
    <location>
        <begin position="587"/>
        <end position="674"/>
    </location>
</feature>
<feature type="compositionally biased region" description="Low complexity" evidence="3">
    <location>
        <begin position="541"/>
        <end position="553"/>
    </location>
</feature>
<gene>
    <name evidence="5" type="ORF">SAMN05216552_10215</name>
</gene>
<keyword evidence="2" id="KW-1134">Transmembrane beta strand</keyword>
<keyword evidence="2" id="KW-0564">Palmitate</keyword>
<proteinExistence type="inferred from homology"/>
<dbReference type="RefSeq" id="WP_093557425.1">
    <property type="nucleotide sequence ID" value="NZ_FPBO01000021.1"/>
</dbReference>
<comment type="similarity">
    <text evidence="1 2">Belongs to the outer membrane factor (OMF) (TC 1.B.17) family.</text>
</comment>
<dbReference type="SUPFAM" id="SSF56954">
    <property type="entry name" value="Outer membrane efflux proteins (OEP)"/>
    <property type="match status" value="1"/>
</dbReference>
<dbReference type="OrthoDB" id="9770517at2"/>
<reference evidence="6" key="1">
    <citation type="submission" date="2016-10" db="EMBL/GenBank/DDBJ databases">
        <authorList>
            <person name="Varghese N."/>
            <person name="Submissions S."/>
        </authorList>
    </citation>
    <scope>NUCLEOTIDE SEQUENCE [LARGE SCALE GENOMIC DNA]</scope>
    <source>
        <strain evidence="6">CGMCC 1.11014</strain>
    </source>
</reference>
<evidence type="ECO:0000313" key="6">
    <source>
        <dbReference type="Proteomes" id="UP000199391"/>
    </source>
</evidence>
<name>A0A1I7KYC6_9BURK</name>
<dbReference type="Pfam" id="PF05036">
    <property type="entry name" value="SPOR"/>
    <property type="match status" value="1"/>
</dbReference>
<keyword evidence="2 5" id="KW-0449">Lipoprotein</keyword>
<dbReference type="Proteomes" id="UP000199391">
    <property type="component" value="Unassembled WGS sequence"/>
</dbReference>
<dbReference type="InterPro" id="IPR010131">
    <property type="entry name" value="MdtP/NodT-like"/>
</dbReference>
<dbReference type="GO" id="GO:0042834">
    <property type="term" value="F:peptidoglycan binding"/>
    <property type="evidence" value="ECO:0007669"/>
    <property type="project" value="InterPro"/>
</dbReference>
<feature type="region of interest" description="Disordered" evidence="3">
    <location>
        <begin position="69"/>
        <end position="95"/>
    </location>
</feature>
<evidence type="ECO:0000313" key="5">
    <source>
        <dbReference type="EMBL" id="SFV02415.1"/>
    </source>
</evidence>
<dbReference type="Pfam" id="PF02321">
    <property type="entry name" value="OEP"/>
    <property type="match status" value="2"/>
</dbReference>
<dbReference type="InterPro" id="IPR003423">
    <property type="entry name" value="OMP_efflux"/>
</dbReference>
<evidence type="ECO:0000259" key="4">
    <source>
        <dbReference type="PROSITE" id="PS51724"/>
    </source>
</evidence>
<dbReference type="GO" id="GO:0005886">
    <property type="term" value="C:plasma membrane"/>
    <property type="evidence" value="ECO:0007669"/>
    <property type="project" value="UniProtKB-SubCell"/>
</dbReference>
<dbReference type="Gene3D" id="1.20.1600.10">
    <property type="entry name" value="Outer membrane efflux proteins (OEP)"/>
    <property type="match status" value="1"/>
</dbReference>
<evidence type="ECO:0000256" key="2">
    <source>
        <dbReference type="RuleBase" id="RU362097"/>
    </source>
</evidence>
<dbReference type="InterPro" id="IPR007730">
    <property type="entry name" value="SPOR-like_dom"/>
</dbReference>
<dbReference type="Gene3D" id="2.20.200.10">
    <property type="entry name" value="Outer membrane efflux proteins (OEP)"/>
    <property type="match status" value="1"/>
</dbReference>
<evidence type="ECO:0000256" key="1">
    <source>
        <dbReference type="ARBA" id="ARBA00007613"/>
    </source>
</evidence>
<feature type="region of interest" description="Disordered" evidence="3">
    <location>
        <begin position="522"/>
        <end position="553"/>
    </location>
</feature>
<dbReference type="NCBIfam" id="TIGR01845">
    <property type="entry name" value="outer_NodT"/>
    <property type="match status" value="1"/>
</dbReference>
<dbReference type="EMBL" id="FPBO01000021">
    <property type="protein sequence ID" value="SFV02415.1"/>
    <property type="molecule type" value="Genomic_DNA"/>
</dbReference>
<dbReference type="PANTHER" id="PTHR30203">
    <property type="entry name" value="OUTER MEMBRANE CATION EFFLUX PROTEIN"/>
    <property type="match status" value="1"/>
</dbReference>
<evidence type="ECO:0000256" key="3">
    <source>
        <dbReference type="SAM" id="MobiDB-lite"/>
    </source>
</evidence>
<feature type="region of interest" description="Disordered" evidence="3">
    <location>
        <begin position="1"/>
        <end position="20"/>
    </location>
</feature>
<dbReference type="STRING" id="1035707.SAMN05216552_10215"/>
<dbReference type="PROSITE" id="PS51724">
    <property type="entry name" value="SPOR"/>
    <property type="match status" value="1"/>
</dbReference>
<organism evidence="5 6">
    <name type="scientific">Pseudoduganella namucuonensis</name>
    <dbReference type="NCBI Taxonomy" id="1035707"/>
    <lineage>
        <taxon>Bacteria</taxon>
        <taxon>Pseudomonadati</taxon>
        <taxon>Pseudomonadota</taxon>
        <taxon>Betaproteobacteria</taxon>
        <taxon>Burkholderiales</taxon>
        <taxon>Oxalobacteraceae</taxon>
        <taxon>Telluria group</taxon>
        <taxon>Pseudoduganella</taxon>
    </lineage>
</organism>
<dbReference type="PANTHER" id="PTHR30203:SF33">
    <property type="entry name" value="BLR4455 PROTEIN"/>
    <property type="match status" value="1"/>
</dbReference>
<comment type="subcellular location">
    <subcellularLocation>
        <location evidence="2">Cell membrane</location>
        <topology evidence="2">Lipid-anchor</topology>
    </subcellularLocation>
</comment>
<keyword evidence="2" id="KW-0812">Transmembrane</keyword>
<sequence>MIKNSLWRGGGMPCGDPPPAEARAPGRAFAGGARWAPLGVALALAALGGCAAKRTAYDVPLVPVPPVFQQHQQQNPRQNPQPTQPPAAAEAARPGARALDQVLPQWWRTLGSAELDGLVARALERNPDLRMATLRVRQARARAEQAVSDQLPVVTGTLQQRREAAAGDVGGGVTSGRTPARTVSQAGLRADLRVDVWGERQAMAESADMQQRRAALQRDDVQRNLVASVVGAYLDYLSFNDRVQVARETDIAVSDMLAAVEVRLDKGDATVIDMEQQRAAVYAVKATIPALEQQRDEALNNLSVLLGAAPGALKLEAKGLASLSFPAVTPGVPSALLLRRPDIRVMEARLLAADADLDVARTRLLPSLDLSAQAGYGSQHFSRLFEPQTLFWNLVASLTATIFDHGRRDREVDFANAVHEELVEGYARVIYGAVREVDDALNAIRLSRQRLDAQREAAQASRRAWDYSRESYQAGAIDHLLLLDTERTYHRNLDEQHNIDLQRYRGLVNLFTALGGGVADAAPLPGRGKRPQSAAQGGEVASGPAQPAVGAAAAPGQGSAAQVPALAPASAPVQAQAQAPAQAQAQAQAGAGWQLELASVADAAAVARAWRDLLQRFPDLMAQRQLLSRTQPGGGAGLRVFVAGFASGAEAEIACARLREQRIQCQAVAPGAAPAAPPLATASPPGWLSRVAARAGAAGMARP</sequence>
<dbReference type="AlphaFoldDB" id="A0A1I7KYC6"/>
<dbReference type="GO" id="GO:0015562">
    <property type="term" value="F:efflux transmembrane transporter activity"/>
    <property type="evidence" value="ECO:0007669"/>
    <property type="project" value="InterPro"/>
</dbReference>
<protein>
    <submittedName>
        <fullName evidence="5">Efflux transporter, outer membrane factor (OMF) lipoprotein, NodT family</fullName>
    </submittedName>
</protein>
<accession>A0A1I7KYC6</accession>